<keyword evidence="2" id="KW-1185">Reference proteome</keyword>
<dbReference type="Proteomes" id="UP001250181">
    <property type="component" value="Unassembled WGS sequence"/>
</dbReference>
<organism evidence="1 2">
    <name type="scientific">Streptomyces tamarix</name>
    <dbReference type="NCBI Taxonomy" id="3078565"/>
    <lineage>
        <taxon>Bacteria</taxon>
        <taxon>Bacillati</taxon>
        <taxon>Actinomycetota</taxon>
        <taxon>Actinomycetes</taxon>
        <taxon>Kitasatosporales</taxon>
        <taxon>Streptomycetaceae</taxon>
        <taxon>Streptomyces</taxon>
    </lineage>
</organism>
<dbReference type="RefSeq" id="WP_315878499.1">
    <property type="nucleotide sequence ID" value="NZ_JAWCTQ010000016.1"/>
</dbReference>
<reference evidence="1 2" key="1">
    <citation type="submission" date="2023-09" db="EMBL/GenBank/DDBJ databases">
        <title>Streptomyces sp. nov.: A antagonism against Alternaria gaisen Producing Streptochlin, Isolated from Tamarix root soil.</title>
        <authorList>
            <person name="Chen Y."/>
        </authorList>
    </citation>
    <scope>NUCLEOTIDE SEQUENCE [LARGE SCALE GENOMIC DNA]</scope>
    <source>
        <strain evidence="1 2">TRM76323</strain>
    </source>
</reference>
<protein>
    <submittedName>
        <fullName evidence="1">Sce7726 family protein</fullName>
    </submittedName>
</protein>
<comment type="caution">
    <text evidence="1">The sequence shown here is derived from an EMBL/GenBank/DDBJ whole genome shotgun (WGS) entry which is preliminary data.</text>
</comment>
<gene>
    <name evidence="1" type="ORF">RND61_15355</name>
</gene>
<sequence>MKKIDDEAQLYERAVKTLLLTKPHIFGNLGRSSVVFEKAIASHSVIADALIFSENYGIIGVEIKTDHDSTTRLNRQLSAYKVVCDQVYVLCHDNKLEAVERVLERYKHTSVGIVAYSTYEGEQALGIVKDSYPADEYKPEAILDVLWKSEVRALADVVSSPTKLTIIDMKRKLGESFNRFAMSVPPVFTNRMPKKSLINQIITRIGKYQAHEIATMMFYEHIKDPEKALKYYMFRDDISLNEVLDGKKQ</sequence>
<evidence type="ECO:0000313" key="2">
    <source>
        <dbReference type="Proteomes" id="UP001250181"/>
    </source>
</evidence>
<dbReference type="EMBL" id="JAWCTQ010000016">
    <property type="protein sequence ID" value="MDT9683425.1"/>
    <property type="molecule type" value="Genomic_DNA"/>
</dbReference>
<name>A0ABU3QKX0_9ACTN</name>
<dbReference type="InterPro" id="IPR047729">
    <property type="entry name" value="Sce7726-like"/>
</dbReference>
<evidence type="ECO:0000313" key="1">
    <source>
        <dbReference type="EMBL" id="MDT9683425.1"/>
    </source>
</evidence>
<dbReference type="NCBIfam" id="NF033832">
    <property type="entry name" value="sce7726_fam"/>
    <property type="match status" value="1"/>
</dbReference>
<proteinExistence type="predicted"/>
<accession>A0ABU3QKX0</accession>